<name>L9L7G7_TUPCH</name>
<dbReference type="AlphaFoldDB" id="L9L7G7"/>
<evidence type="ECO:0000313" key="2">
    <source>
        <dbReference type="Proteomes" id="UP000011518"/>
    </source>
</evidence>
<proteinExistence type="predicted"/>
<reference evidence="2" key="2">
    <citation type="journal article" date="2013" name="Nat. Commun.">
        <title>Genome of the Chinese tree shrew.</title>
        <authorList>
            <person name="Fan Y."/>
            <person name="Huang Z.Y."/>
            <person name="Cao C.C."/>
            <person name="Chen C.S."/>
            <person name="Chen Y.X."/>
            <person name="Fan D.D."/>
            <person name="He J."/>
            <person name="Hou H.L."/>
            <person name="Hu L."/>
            <person name="Hu X.T."/>
            <person name="Jiang X.T."/>
            <person name="Lai R."/>
            <person name="Lang Y.S."/>
            <person name="Liang B."/>
            <person name="Liao S.G."/>
            <person name="Mu D."/>
            <person name="Ma Y.Y."/>
            <person name="Niu Y.Y."/>
            <person name="Sun X.Q."/>
            <person name="Xia J.Q."/>
            <person name="Xiao J."/>
            <person name="Xiong Z.Q."/>
            <person name="Xu L."/>
            <person name="Yang L."/>
            <person name="Zhang Y."/>
            <person name="Zhao W."/>
            <person name="Zhao X.D."/>
            <person name="Zheng Y.T."/>
            <person name="Zhou J.M."/>
            <person name="Zhu Y.B."/>
            <person name="Zhang G.J."/>
            <person name="Wang J."/>
            <person name="Yao Y.G."/>
        </authorList>
    </citation>
    <scope>NUCLEOTIDE SEQUENCE [LARGE SCALE GENOMIC DNA]</scope>
</reference>
<dbReference type="InParanoid" id="L9L7G7"/>
<accession>L9L7G7</accession>
<reference evidence="2" key="1">
    <citation type="submission" date="2012-07" db="EMBL/GenBank/DDBJ databases">
        <title>Genome of the Chinese tree shrew, a rising model animal genetically related to primates.</title>
        <authorList>
            <person name="Zhang G."/>
            <person name="Fan Y."/>
            <person name="Yao Y."/>
            <person name="Huang Z."/>
        </authorList>
    </citation>
    <scope>NUCLEOTIDE SEQUENCE [LARGE SCALE GENOMIC DNA]</scope>
</reference>
<organism evidence="1 2">
    <name type="scientific">Tupaia chinensis</name>
    <name type="common">Chinese tree shrew</name>
    <name type="synonym">Tupaia belangeri chinensis</name>
    <dbReference type="NCBI Taxonomy" id="246437"/>
    <lineage>
        <taxon>Eukaryota</taxon>
        <taxon>Metazoa</taxon>
        <taxon>Chordata</taxon>
        <taxon>Craniata</taxon>
        <taxon>Vertebrata</taxon>
        <taxon>Euteleostomi</taxon>
        <taxon>Mammalia</taxon>
        <taxon>Eutheria</taxon>
        <taxon>Euarchontoglires</taxon>
        <taxon>Scandentia</taxon>
        <taxon>Tupaiidae</taxon>
        <taxon>Tupaia</taxon>
    </lineage>
</organism>
<protein>
    <submittedName>
        <fullName evidence="1">Uncharacterized protein</fullName>
    </submittedName>
</protein>
<dbReference type="Proteomes" id="UP000011518">
    <property type="component" value="Unassembled WGS sequence"/>
</dbReference>
<sequence>MTEPALLPTAQMQRLALLPLASPCPRIPRARIARQLGRCAQPWAHLSGRFPAGVDTAGLGTMLREGVAKPFIRVSFKRFPGPAVLCCCLENRAHPMVPKKVSALKEILG</sequence>
<dbReference type="eggNOG" id="KOG2200">
    <property type="taxonomic scope" value="Eukaryota"/>
</dbReference>
<dbReference type="EMBL" id="KB320526">
    <property type="protein sequence ID" value="ELW69642.1"/>
    <property type="molecule type" value="Genomic_DNA"/>
</dbReference>
<keyword evidence="2" id="KW-1185">Reference proteome</keyword>
<evidence type="ECO:0000313" key="1">
    <source>
        <dbReference type="EMBL" id="ELW69642.1"/>
    </source>
</evidence>
<gene>
    <name evidence="1" type="ORF">TREES_T100008671</name>
</gene>
<dbReference type="STRING" id="246437.L9L7G7"/>